<feature type="transmembrane region" description="Helical" evidence="1">
    <location>
        <begin position="242"/>
        <end position="263"/>
    </location>
</feature>
<feature type="transmembrane region" description="Helical" evidence="1">
    <location>
        <begin position="283"/>
        <end position="314"/>
    </location>
</feature>
<dbReference type="RefSeq" id="WP_179820620.1">
    <property type="nucleotide sequence ID" value="NZ_JACCFS010000001.1"/>
</dbReference>
<name>A0A7Z0EK18_9ACTN</name>
<feature type="transmembrane region" description="Helical" evidence="1">
    <location>
        <begin position="84"/>
        <end position="108"/>
    </location>
</feature>
<keyword evidence="1" id="KW-0472">Membrane</keyword>
<sequence>MTSEAGHDTGLLADAFAVLARFRRPLYGMALAVTGLAAGAVCAVAVTGFALVWDALALFREHVESNRANEDPPYSYTGGAEVTFGWVGMLVAVLLLVLTAVVLSLMYASHAVAVRHARHGHGGLGVADLWRRTRAVFGRVLAAQLPALLAVVTTLVVGVEVFDALAWEPFLGITRPRSPFTGYGPLDWVAGLGLPLLVALVGPYLYARFSLAASAIVCEDLSAGRALPRSWRLTRVAQGRVLGVWLLIAADVALVYTLLRYAVAPLTGPAEALMLALSGGNAYAALTLAVVAPHAVAFALLPVSVLPPACVLLASLYPRLRAREAGRPGRS</sequence>
<evidence type="ECO:0000256" key="1">
    <source>
        <dbReference type="SAM" id="Phobius"/>
    </source>
</evidence>
<evidence type="ECO:0000313" key="3">
    <source>
        <dbReference type="Proteomes" id="UP000572051"/>
    </source>
</evidence>
<dbReference type="EMBL" id="JACCFS010000001">
    <property type="protein sequence ID" value="NYJ32698.1"/>
    <property type="molecule type" value="Genomic_DNA"/>
</dbReference>
<feature type="transmembrane region" description="Helical" evidence="1">
    <location>
        <begin position="186"/>
        <end position="206"/>
    </location>
</feature>
<dbReference type="AlphaFoldDB" id="A0A7Z0EK18"/>
<evidence type="ECO:0008006" key="4">
    <source>
        <dbReference type="Google" id="ProtNLM"/>
    </source>
</evidence>
<keyword evidence="3" id="KW-1185">Reference proteome</keyword>
<gene>
    <name evidence="2" type="ORF">HNR10_000579</name>
</gene>
<keyword evidence="1" id="KW-1133">Transmembrane helix</keyword>
<organism evidence="2 3">
    <name type="scientific">Nocardiopsis aegyptia</name>
    <dbReference type="NCBI Taxonomy" id="220378"/>
    <lineage>
        <taxon>Bacteria</taxon>
        <taxon>Bacillati</taxon>
        <taxon>Actinomycetota</taxon>
        <taxon>Actinomycetes</taxon>
        <taxon>Streptosporangiales</taxon>
        <taxon>Nocardiopsidaceae</taxon>
        <taxon>Nocardiopsis</taxon>
    </lineage>
</organism>
<keyword evidence="1" id="KW-0812">Transmembrane</keyword>
<reference evidence="2 3" key="1">
    <citation type="submission" date="2020-07" db="EMBL/GenBank/DDBJ databases">
        <title>Sequencing the genomes of 1000 actinobacteria strains.</title>
        <authorList>
            <person name="Klenk H.-P."/>
        </authorList>
    </citation>
    <scope>NUCLEOTIDE SEQUENCE [LARGE SCALE GENOMIC DNA]</scope>
    <source>
        <strain evidence="2 3">DSM 44442</strain>
    </source>
</reference>
<proteinExistence type="predicted"/>
<accession>A0A7Z0EK18</accession>
<comment type="caution">
    <text evidence="2">The sequence shown here is derived from an EMBL/GenBank/DDBJ whole genome shotgun (WGS) entry which is preliminary data.</text>
</comment>
<dbReference type="Proteomes" id="UP000572051">
    <property type="component" value="Unassembled WGS sequence"/>
</dbReference>
<feature type="transmembrane region" description="Helical" evidence="1">
    <location>
        <begin position="26"/>
        <end position="53"/>
    </location>
</feature>
<feature type="transmembrane region" description="Helical" evidence="1">
    <location>
        <begin position="140"/>
        <end position="166"/>
    </location>
</feature>
<protein>
    <recommendedName>
        <fullName evidence="4">Glycerophosphoryl diester phosphodiesterase membrane domain-containing protein</fullName>
    </recommendedName>
</protein>
<evidence type="ECO:0000313" key="2">
    <source>
        <dbReference type="EMBL" id="NYJ32698.1"/>
    </source>
</evidence>